<accession>A0AA88EIR3</accession>
<name>A0AA88EIR3_FICCA</name>
<feature type="transmembrane region" description="Helical" evidence="1">
    <location>
        <begin position="33"/>
        <end position="65"/>
    </location>
</feature>
<feature type="transmembrane region" description="Helical" evidence="1">
    <location>
        <begin position="146"/>
        <end position="167"/>
    </location>
</feature>
<sequence>MVLWWCCGGGDDVVLFLFGGGGGGDSEIFVVEIVFLVVAVVVVVVMCYGVAVVMVLVFSCWWWWWRCCDDNFVVEVVVVLFFVVVAGGGDSDSVVNIGVHENAMEEVFGSHKKFHKAIGFMLAILIPSVGFKYQGSLTNVIKEHSVAFNLFLGDAFVYAIAILMVAMNPNSQFTTSLKYIFLVLGITECLLVLFIAVTSLWWFLGINAFGFMCCLIFQSRWHNIIFQTGGTLLVQVGDKVRHFFHSLCQQIFPRFSTAADGASGEARHDTGSS</sequence>
<gene>
    <name evidence="2" type="ORF">TIFTF001_038530</name>
    <name evidence="3" type="ORF">TIFTF001_038539</name>
</gene>
<keyword evidence="1" id="KW-1133">Transmembrane helix</keyword>
<comment type="caution">
    <text evidence="2">The sequence shown here is derived from an EMBL/GenBank/DDBJ whole genome shotgun (WGS) entry which is preliminary data.</text>
</comment>
<feature type="transmembrane region" description="Helical" evidence="1">
    <location>
        <begin position="179"/>
        <end position="204"/>
    </location>
</feature>
<feature type="non-terminal residue" evidence="2">
    <location>
        <position position="1"/>
    </location>
</feature>
<evidence type="ECO:0000256" key="1">
    <source>
        <dbReference type="SAM" id="Phobius"/>
    </source>
</evidence>
<evidence type="ECO:0000313" key="3">
    <source>
        <dbReference type="EMBL" id="GMN69488.1"/>
    </source>
</evidence>
<dbReference type="Proteomes" id="UP001187192">
    <property type="component" value="Unassembled WGS sequence"/>
</dbReference>
<organism evidence="2 4">
    <name type="scientific">Ficus carica</name>
    <name type="common">Common fig</name>
    <dbReference type="NCBI Taxonomy" id="3494"/>
    <lineage>
        <taxon>Eukaryota</taxon>
        <taxon>Viridiplantae</taxon>
        <taxon>Streptophyta</taxon>
        <taxon>Embryophyta</taxon>
        <taxon>Tracheophyta</taxon>
        <taxon>Spermatophyta</taxon>
        <taxon>Magnoliopsida</taxon>
        <taxon>eudicotyledons</taxon>
        <taxon>Gunneridae</taxon>
        <taxon>Pentapetalae</taxon>
        <taxon>rosids</taxon>
        <taxon>fabids</taxon>
        <taxon>Rosales</taxon>
        <taxon>Moraceae</taxon>
        <taxon>Ficeae</taxon>
        <taxon>Ficus</taxon>
    </lineage>
</organism>
<dbReference type="EMBL" id="BTGU01000856">
    <property type="protein sequence ID" value="GMN69479.1"/>
    <property type="molecule type" value="Genomic_DNA"/>
</dbReference>
<keyword evidence="4" id="KW-1185">Reference proteome</keyword>
<feature type="transmembrane region" description="Helical" evidence="1">
    <location>
        <begin position="114"/>
        <end position="134"/>
    </location>
</feature>
<dbReference type="EMBL" id="BTGU01000858">
    <property type="protein sequence ID" value="GMN69488.1"/>
    <property type="molecule type" value="Genomic_DNA"/>
</dbReference>
<reference evidence="2" key="1">
    <citation type="submission" date="2023-07" db="EMBL/GenBank/DDBJ databases">
        <title>draft genome sequence of fig (Ficus carica).</title>
        <authorList>
            <person name="Takahashi T."/>
            <person name="Nishimura K."/>
        </authorList>
    </citation>
    <scope>NUCLEOTIDE SEQUENCE</scope>
</reference>
<keyword evidence="1" id="KW-0812">Transmembrane</keyword>
<evidence type="ECO:0000313" key="2">
    <source>
        <dbReference type="EMBL" id="GMN69479.1"/>
    </source>
</evidence>
<proteinExistence type="predicted"/>
<keyword evidence="1" id="KW-0472">Membrane</keyword>
<dbReference type="AlphaFoldDB" id="A0AA88EIR3"/>
<feature type="transmembrane region" description="Helical" evidence="1">
    <location>
        <begin position="72"/>
        <end position="89"/>
    </location>
</feature>
<evidence type="ECO:0000313" key="4">
    <source>
        <dbReference type="Proteomes" id="UP001187192"/>
    </source>
</evidence>
<protein>
    <submittedName>
        <fullName evidence="2">Uncharacterized protein</fullName>
    </submittedName>
</protein>